<reference evidence="2" key="2">
    <citation type="journal article" date="2024" name="Plant">
        <title>Genomic evolution and insights into agronomic trait innovations of Sesamum species.</title>
        <authorList>
            <person name="Miao H."/>
            <person name="Wang L."/>
            <person name="Qu L."/>
            <person name="Liu H."/>
            <person name="Sun Y."/>
            <person name="Le M."/>
            <person name="Wang Q."/>
            <person name="Wei S."/>
            <person name="Zheng Y."/>
            <person name="Lin W."/>
            <person name="Duan Y."/>
            <person name="Cao H."/>
            <person name="Xiong S."/>
            <person name="Wang X."/>
            <person name="Wei L."/>
            <person name="Li C."/>
            <person name="Ma Q."/>
            <person name="Ju M."/>
            <person name="Zhao R."/>
            <person name="Li G."/>
            <person name="Mu C."/>
            <person name="Tian Q."/>
            <person name="Mei H."/>
            <person name="Zhang T."/>
            <person name="Gao T."/>
            <person name="Zhang H."/>
        </authorList>
    </citation>
    <scope>NUCLEOTIDE SEQUENCE</scope>
    <source>
        <strain evidence="2">G02</strain>
    </source>
</reference>
<evidence type="ECO:0000256" key="1">
    <source>
        <dbReference type="SAM" id="MobiDB-lite"/>
    </source>
</evidence>
<evidence type="ECO:0000313" key="2">
    <source>
        <dbReference type="EMBL" id="KAL0430435.1"/>
    </source>
</evidence>
<proteinExistence type="predicted"/>
<protein>
    <submittedName>
        <fullName evidence="2">Uncharacterized protein</fullName>
    </submittedName>
</protein>
<comment type="caution">
    <text evidence="2">The sequence shown here is derived from an EMBL/GenBank/DDBJ whole genome shotgun (WGS) entry which is preliminary data.</text>
</comment>
<dbReference type="AlphaFoldDB" id="A0AAW2VM01"/>
<reference evidence="2" key="1">
    <citation type="submission" date="2020-06" db="EMBL/GenBank/DDBJ databases">
        <authorList>
            <person name="Li T."/>
            <person name="Hu X."/>
            <person name="Zhang T."/>
            <person name="Song X."/>
            <person name="Zhang H."/>
            <person name="Dai N."/>
            <person name="Sheng W."/>
            <person name="Hou X."/>
            <person name="Wei L."/>
        </authorList>
    </citation>
    <scope>NUCLEOTIDE SEQUENCE</scope>
    <source>
        <strain evidence="2">G02</strain>
        <tissue evidence="2">Leaf</tissue>
    </source>
</reference>
<feature type="region of interest" description="Disordered" evidence="1">
    <location>
        <begin position="1"/>
        <end position="35"/>
    </location>
</feature>
<organism evidence="2">
    <name type="scientific">Sesamum radiatum</name>
    <name type="common">Black benniseed</name>
    <dbReference type="NCBI Taxonomy" id="300843"/>
    <lineage>
        <taxon>Eukaryota</taxon>
        <taxon>Viridiplantae</taxon>
        <taxon>Streptophyta</taxon>
        <taxon>Embryophyta</taxon>
        <taxon>Tracheophyta</taxon>
        <taxon>Spermatophyta</taxon>
        <taxon>Magnoliopsida</taxon>
        <taxon>eudicotyledons</taxon>
        <taxon>Gunneridae</taxon>
        <taxon>Pentapetalae</taxon>
        <taxon>asterids</taxon>
        <taxon>lamiids</taxon>
        <taxon>Lamiales</taxon>
        <taxon>Pedaliaceae</taxon>
        <taxon>Sesamum</taxon>
    </lineage>
</organism>
<sequence length="58" mass="6257">MCKETVFSRSSIGTGPRRRLSSGVTTPSSIEVPGKVPSPFPALRSGESINYLKTFVKD</sequence>
<dbReference type="EMBL" id="JACGWJ010000003">
    <property type="protein sequence ID" value="KAL0430435.1"/>
    <property type="molecule type" value="Genomic_DNA"/>
</dbReference>
<accession>A0AAW2VM01</accession>
<gene>
    <name evidence="2" type="ORF">Sradi_0669500</name>
</gene>
<name>A0AAW2VM01_SESRA</name>